<dbReference type="InterPro" id="IPR003395">
    <property type="entry name" value="RecF/RecN/SMC_N"/>
</dbReference>
<organism evidence="10">
    <name type="scientific">bioreactor metagenome</name>
    <dbReference type="NCBI Taxonomy" id="1076179"/>
    <lineage>
        <taxon>unclassified sequences</taxon>
        <taxon>metagenomes</taxon>
        <taxon>ecological metagenomes</taxon>
    </lineage>
</organism>
<dbReference type="PANTHER" id="PTHR32182">
    <property type="entry name" value="DNA REPLICATION AND REPAIR PROTEIN RECF"/>
    <property type="match status" value="1"/>
</dbReference>
<evidence type="ECO:0000256" key="8">
    <source>
        <dbReference type="ARBA" id="ARBA00023125"/>
    </source>
</evidence>
<keyword evidence="5" id="KW-0235">DNA replication</keyword>
<evidence type="ECO:0000259" key="9">
    <source>
        <dbReference type="Pfam" id="PF02463"/>
    </source>
</evidence>
<feature type="domain" description="RecF/RecN/SMC N-terminal" evidence="9">
    <location>
        <begin position="4"/>
        <end position="359"/>
    </location>
</feature>
<dbReference type="GO" id="GO:0006302">
    <property type="term" value="P:double-strand break repair"/>
    <property type="evidence" value="ECO:0007669"/>
    <property type="project" value="TreeGrafter"/>
</dbReference>
<evidence type="ECO:0000256" key="6">
    <source>
        <dbReference type="ARBA" id="ARBA00022741"/>
    </source>
</evidence>
<dbReference type="GO" id="GO:0005737">
    <property type="term" value="C:cytoplasm"/>
    <property type="evidence" value="ECO:0007669"/>
    <property type="project" value="UniProtKB-SubCell"/>
</dbReference>
<evidence type="ECO:0000256" key="2">
    <source>
        <dbReference type="ARBA" id="ARBA00008016"/>
    </source>
</evidence>
<keyword evidence="6" id="KW-0547">Nucleotide-binding</keyword>
<gene>
    <name evidence="10" type="primary">recF_43</name>
    <name evidence="10" type="ORF">SDC9_93767</name>
</gene>
<dbReference type="InterPro" id="IPR027417">
    <property type="entry name" value="P-loop_NTPase"/>
</dbReference>
<dbReference type="GO" id="GO:0006260">
    <property type="term" value="P:DNA replication"/>
    <property type="evidence" value="ECO:0007669"/>
    <property type="project" value="UniProtKB-KW"/>
</dbReference>
<evidence type="ECO:0000256" key="7">
    <source>
        <dbReference type="ARBA" id="ARBA00022840"/>
    </source>
</evidence>
<dbReference type="InterPro" id="IPR018078">
    <property type="entry name" value="DNA-binding_RecF_CS"/>
</dbReference>
<dbReference type="PROSITE" id="PS00618">
    <property type="entry name" value="RECF_2"/>
    <property type="match status" value="1"/>
</dbReference>
<dbReference type="SUPFAM" id="SSF52540">
    <property type="entry name" value="P-loop containing nucleoside triphosphate hydrolases"/>
    <property type="match status" value="1"/>
</dbReference>
<dbReference type="Pfam" id="PF02463">
    <property type="entry name" value="SMC_N"/>
    <property type="match status" value="1"/>
</dbReference>
<reference evidence="10" key="1">
    <citation type="submission" date="2019-08" db="EMBL/GenBank/DDBJ databases">
        <authorList>
            <person name="Kucharzyk K."/>
            <person name="Murdoch R.W."/>
            <person name="Higgins S."/>
            <person name="Loffler F."/>
        </authorList>
    </citation>
    <scope>NUCLEOTIDE SEQUENCE</scope>
</reference>
<comment type="similarity">
    <text evidence="2">Belongs to the RecF family.</text>
</comment>
<evidence type="ECO:0000313" key="10">
    <source>
        <dbReference type="EMBL" id="MPM47059.1"/>
    </source>
</evidence>
<comment type="caution">
    <text evidence="10">The sequence shown here is derived from an EMBL/GenBank/DDBJ whole genome shotgun (WGS) entry which is preliminary data.</text>
</comment>
<dbReference type="InterPro" id="IPR001238">
    <property type="entry name" value="DNA-binding_RecF"/>
</dbReference>
<name>A0A645A1I5_9ZZZZ</name>
<dbReference type="InterPro" id="IPR042174">
    <property type="entry name" value="RecF_2"/>
</dbReference>
<keyword evidence="4" id="KW-0963">Cytoplasm</keyword>
<dbReference type="Gene3D" id="1.20.1050.90">
    <property type="entry name" value="RecF/RecN/SMC, N-terminal domain"/>
    <property type="match status" value="1"/>
</dbReference>
<evidence type="ECO:0000256" key="5">
    <source>
        <dbReference type="ARBA" id="ARBA00022705"/>
    </source>
</evidence>
<evidence type="ECO:0000256" key="3">
    <source>
        <dbReference type="ARBA" id="ARBA00020170"/>
    </source>
</evidence>
<accession>A0A645A1I5</accession>
<dbReference type="HAMAP" id="MF_00365">
    <property type="entry name" value="RecF"/>
    <property type="match status" value="1"/>
</dbReference>
<keyword evidence="8" id="KW-0238">DNA-binding</keyword>
<sequence length="365" mass="40461">MRVTGLRLVNFRNYPSLTLRPDGGLCVLTGENAAGKTNVLESLFLCSLGRSHRTVRDGEMVRAGELYSSVAVDVDTRGGPRRIECKLFPGERKKITIDGAPISRSGELLGCLNVVMFAPEDLELVKAGPGERRRFLDMAISQLRPSYYYTLQQYNNALKQRNALLKDPDGLDYDALESWDEQLAVLGASIILNRTELVDRLSVIAGEQHETLSDGAETLLVEYEPNVVPNSASDLAKTLRLALSDTAERDVYRGSTSVGPHRDDLALRVSGKDVRVYGSQGQQRTTVLSLKLAQLEILRAEKDDSPVLLLDDVFSELDRNRQRMLLIAAQDCQTFLTCTHLEEVAAAGVEQMQVYQVADRHVVEL</sequence>
<dbReference type="AlphaFoldDB" id="A0A645A1I5"/>
<comment type="subcellular location">
    <subcellularLocation>
        <location evidence="1">Cytoplasm</location>
    </subcellularLocation>
</comment>
<proteinExistence type="inferred from homology"/>
<dbReference type="GO" id="GO:0000731">
    <property type="term" value="P:DNA synthesis involved in DNA repair"/>
    <property type="evidence" value="ECO:0007669"/>
    <property type="project" value="TreeGrafter"/>
</dbReference>
<evidence type="ECO:0000256" key="1">
    <source>
        <dbReference type="ARBA" id="ARBA00004496"/>
    </source>
</evidence>
<dbReference type="CDD" id="cd03242">
    <property type="entry name" value="ABC_RecF"/>
    <property type="match status" value="1"/>
</dbReference>
<dbReference type="EMBL" id="VSSQ01011524">
    <property type="protein sequence ID" value="MPM47059.1"/>
    <property type="molecule type" value="Genomic_DNA"/>
</dbReference>
<dbReference type="GO" id="GO:0005524">
    <property type="term" value="F:ATP binding"/>
    <property type="evidence" value="ECO:0007669"/>
    <property type="project" value="UniProtKB-KW"/>
</dbReference>
<dbReference type="PANTHER" id="PTHR32182:SF0">
    <property type="entry name" value="DNA REPLICATION AND REPAIR PROTEIN RECF"/>
    <property type="match status" value="1"/>
</dbReference>
<dbReference type="Gene3D" id="3.40.50.300">
    <property type="entry name" value="P-loop containing nucleotide triphosphate hydrolases"/>
    <property type="match status" value="1"/>
</dbReference>
<dbReference type="NCBIfam" id="TIGR00611">
    <property type="entry name" value="recf"/>
    <property type="match status" value="1"/>
</dbReference>
<dbReference type="GO" id="GO:0003697">
    <property type="term" value="F:single-stranded DNA binding"/>
    <property type="evidence" value="ECO:0007669"/>
    <property type="project" value="InterPro"/>
</dbReference>
<protein>
    <recommendedName>
        <fullName evidence="3">DNA replication and repair protein RecF</fullName>
    </recommendedName>
</protein>
<evidence type="ECO:0000256" key="4">
    <source>
        <dbReference type="ARBA" id="ARBA00022490"/>
    </source>
</evidence>
<keyword evidence="7" id="KW-0067">ATP-binding</keyword>